<protein>
    <submittedName>
        <fullName evidence="9">Cytochrome c class I</fullName>
    </submittedName>
</protein>
<evidence type="ECO:0000259" key="8">
    <source>
        <dbReference type="PROSITE" id="PS51007"/>
    </source>
</evidence>
<dbReference type="EMBL" id="CP001825">
    <property type="protein sequence ID" value="ACZ41435.1"/>
    <property type="molecule type" value="Genomic_DNA"/>
</dbReference>
<evidence type="ECO:0000256" key="1">
    <source>
        <dbReference type="ARBA" id="ARBA00022448"/>
    </source>
</evidence>
<reference evidence="10" key="1">
    <citation type="journal article" date="2010" name="Stand. Genomic Sci.">
        <title>Complete genome sequence of 'Thermobaculum terrenum' type strain (YNP1).</title>
        <authorList>
            <person name="Kiss H."/>
            <person name="Cleland D."/>
            <person name="Lapidus A."/>
            <person name="Lucas S."/>
            <person name="Glavina Del Rio T."/>
            <person name="Nolan M."/>
            <person name="Tice H."/>
            <person name="Han C."/>
            <person name="Goodwin L."/>
            <person name="Pitluck S."/>
            <person name="Liolios K."/>
            <person name="Ivanova N."/>
            <person name="Mavromatis K."/>
            <person name="Ovchinnikova G."/>
            <person name="Pati A."/>
            <person name="Chen A."/>
            <person name="Palaniappan K."/>
            <person name="Land M."/>
            <person name="Hauser L."/>
            <person name="Chang Y."/>
            <person name="Jeffries C."/>
            <person name="Lu M."/>
            <person name="Brettin T."/>
            <person name="Detter J."/>
            <person name="Goker M."/>
            <person name="Tindall B."/>
            <person name="Beck B."/>
            <person name="McDermott T."/>
            <person name="Woyke T."/>
            <person name="Bristow J."/>
            <person name="Eisen J."/>
            <person name="Markowitz V."/>
            <person name="Hugenholtz P."/>
            <person name="Kyrpides N."/>
            <person name="Klenk H."/>
            <person name="Cheng J."/>
        </authorList>
    </citation>
    <scope>NUCLEOTIDE SEQUENCE [LARGE SCALE GENOMIC DNA]</scope>
    <source>
        <strain evidence="10">ATCC BAA-798 / YNP1</strain>
    </source>
</reference>
<keyword evidence="3 6" id="KW-0479">Metal-binding</keyword>
<keyword evidence="10" id="KW-1185">Reference proteome</keyword>
<keyword evidence="5 6" id="KW-0408">Iron</keyword>
<dbReference type="Proteomes" id="UP000000323">
    <property type="component" value="Chromosome 1"/>
</dbReference>
<dbReference type="SUPFAM" id="SSF46626">
    <property type="entry name" value="Cytochrome c"/>
    <property type="match status" value="1"/>
</dbReference>
<dbReference type="RefSeq" id="WP_012874470.1">
    <property type="nucleotide sequence ID" value="NC_013525.1"/>
</dbReference>
<name>D1CES9_THET1</name>
<dbReference type="InterPro" id="IPR009056">
    <property type="entry name" value="Cyt_c-like_dom"/>
</dbReference>
<dbReference type="GO" id="GO:0009055">
    <property type="term" value="F:electron transfer activity"/>
    <property type="evidence" value="ECO:0007669"/>
    <property type="project" value="InterPro"/>
</dbReference>
<evidence type="ECO:0000256" key="7">
    <source>
        <dbReference type="SAM" id="MobiDB-lite"/>
    </source>
</evidence>
<sequence>MTWNACSAKVARIVSVGVLSLLLAACGGGGGVATLAPSPSPTPQASAGQASPTPVPTASVSSPTPVASSGQASPTPASSAALIAEGEKLARSAGCLSCHTTNGRPLTGPTWKGLYGKTVELTNGQKVKADDNYIRQSILEPQSQVVKGYNPIMPSYQGRLSDDQIKAIIAYIKSLK</sequence>
<dbReference type="OrthoDB" id="9781261at2"/>
<evidence type="ECO:0000256" key="2">
    <source>
        <dbReference type="ARBA" id="ARBA00022617"/>
    </source>
</evidence>
<feature type="compositionally biased region" description="Low complexity" evidence="7">
    <location>
        <begin position="37"/>
        <end position="69"/>
    </location>
</feature>
<dbReference type="STRING" id="525904.Tter_0515"/>
<evidence type="ECO:0000256" key="3">
    <source>
        <dbReference type="ARBA" id="ARBA00022723"/>
    </source>
</evidence>
<keyword evidence="1" id="KW-0813">Transport</keyword>
<proteinExistence type="predicted"/>
<dbReference type="InterPro" id="IPR036909">
    <property type="entry name" value="Cyt_c-like_dom_sf"/>
</dbReference>
<dbReference type="InterPro" id="IPR008168">
    <property type="entry name" value="Cyt_C_IC"/>
</dbReference>
<dbReference type="AlphaFoldDB" id="D1CES9"/>
<keyword evidence="2 6" id="KW-0349">Heme</keyword>
<gene>
    <name evidence="9" type="ordered locus">Tter_0515</name>
</gene>
<feature type="domain" description="Cytochrome c" evidence="8">
    <location>
        <begin position="81"/>
        <end position="176"/>
    </location>
</feature>
<dbReference type="PRINTS" id="PR00605">
    <property type="entry name" value="CYTCHROMECIC"/>
</dbReference>
<organism evidence="9 10">
    <name type="scientific">Thermobaculum terrenum (strain ATCC BAA-798 / CCMEE 7001 / YNP1)</name>
    <dbReference type="NCBI Taxonomy" id="525904"/>
    <lineage>
        <taxon>Bacteria</taxon>
        <taxon>Bacillati</taxon>
        <taxon>Chloroflexota</taxon>
        <taxon>Chloroflexia</taxon>
        <taxon>Candidatus Thermobaculales</taxon>
        <taxon>Candidatus Thermobaculaceae</taxon>
        <taxon>Thermobaculum</taxon>
    </lineage>
</organism>
<keyword evidence="4" id="KW-0249">Electron transport</keyword>
<evidence type="ECO:0000256" key="4">
    <source>
        <dbReference type="ARBA" id="ARBA00022982"/>
    </source>
</evidence>
<dbReference type="GO" id="GO:0020037">
    <property type="term" value="F:heme binding"/>
    <property type="evidence" value="ECO:0007669"/>
    <property type="project" value="InterPro"/>
</dbReference>
<dbReference type="Pfam" id="PF00034">
    <property type="entry name" value="Cytochrom_C"/>
    <property type="match status" value="1"/>
</dbReference>
<dbReference type="HOGENOM" id="CLU_1524434_0_0_0"/>
<evidence type="ECO:0000256" key="5">
    <source>
        <dbReference type="ARBA" id="ARBA00023004"/>
    </source>
</evidence>
<feature type="region of interest" description="Disordered" evidence="7">
    <location>
        <begin position="37"/>
        <end position="79"/>
    </location>
</feature>
<dbReference type="GO" id="GO:0005506">
    <property type="term" value="F:iron ion binding"/>
    <property type="evidence" value="ECO:0007669"/>
    <property type="project" value="InterPro"/>
</dbReference>
<evidence type="ECO:0000313" key="9">
    <source>
        <dbReference type="EMBL" id="ACZ41435.1"/>
    </source>
</evidence>
<evidence type="ECO:0000256" key="6">
    <source>
        <dbReference type="PROSITE-ProRule" id="PRU00433"/>
    </source>
</evidence>
<evidence type="ECO:0000313" key="10">
    <source>
        <dbReference type="Proteomes" id="UP000000323"/>
    </source>
</evidence>
<dbReference type="Gene3D" id="1.10.760.10">
    <property type="entry name" value="Cytochrome c-like domain"/>
    <property type="match status" value="1"/>
</dbReference>
<dbReference type="KEGG" id="ttr:Tter_0515"/>
<dbReference type="PROSITE" id="PS51007">
    <property type="entry name" value="CYTC"/>
    <property type="match status" value="1"/>
</dbReference>
<accession>D1CES9</accession>
<dbReference type="eggNOG" id="COG2010">
    <property type="taxonomic scope" value="Bacteria"/>
</dbReference>